<accession>G2YQC6</accession>
<dbReference type="HOGENOM" id="CLU_3359587_0_0_1"/>
<dbReference type="EMBL" id="FQ790348">
    <property type="protein sequence ID" value="CCD53824.1"/>
    <property type="molecule type" value="Genomic_DNA"/>
</dbReference>
<name>G2YQC6_BOTF4</name>
<sequence length="36" mass="3898">MVARVISCLGKKPSSIWGNRRDCVSKNQHRASSAGP</sequence>
<gene>
    <name evidence="1" type="ORF">BofuT4_uP133780.1</name>
</gene>
<proteinExistence type="predicted"/>
<reference evidence="2" key="1">
    <citation type="journal article" date="2011" name="PLoS Genet.">
        <title>Genomic analysis of the necrotrophic fungal pathogens Sclerotinia sclerotiorum and Botrytis cinerea.</title>
        <authorList>
            <person name="Amselem J."/>
            <person name="Cuomo C.A."/>
            <person name="van Kan J.A."/>
            <person name="Viaud M."/>
            <person name="Benito E.P."/>
            <person name="Couloux A."/>
            <person name="Coutinho P.M."/>
            <person name="de Vries R.P."/>
            <person name="Dyer P.S."/>
            <person name="Fillinger S."/>
            <person name="Fournier E."/>
            <person name="Gout L."/>
            <person name="Hahn M."/>
            <person name="Kohn L."/>
            <person name="Lapalu N."/>
            <person name="Plummer K.M."/>
            <person name="Pradier J.M."/>
            <person name="Quevillon E."/>
            <person name="Sharon A."/>
            <person name="Simon A."/>
            <person name="ten Have A."/>
            <person name="Tudzynski B."/>
            <person name="Tudzynski P."/>
            <person name="Wincker P."/>
            <person name="Andrew M."/>
            <person name="Anthouard V."/>
            <person name="Beever R.E."/>
            <person name="Beffa R."/>
            <person name="Benoit I."/>
            <person name="Bouzid O."/>
            <person name="Brault B."/>
            <person name="Chen Z."/>
            <person name="Choquer M."/>
            <person name="Collemare J."/>
            <person name="Cotton P."/>
            <person name="Danchin E.G."/>
            <person name="Da Silva C."/>
            <person name="Gautier A."/>
            <person name="Giraud C."/>
            <person name="Giraud T."/>
            <person name="Gonzalez C."/>
            <person name="Grossetete S."/>
            <person name="Guldener U."/>
            <person name="Henrissat B."/>
            <person name="Howlett B.J."/>
            <person name="Kodira C."/>
            <person name="Kretschmer M."/>
            <person name="Lappartient A."/>
            <person name="Leroch M."/>
            <person name="Levis C."/>
            <person name="Mauceli E."/>
            <person name="Neuveglise C."/>
            <person name="Oeser B."/>
            <person name="Pearson M."/>
            <person name="Poulain J."/>
            <person name="Poussereau N."/>
            <person name="Quesneville H."/>
            <person name="Rascle C."/>
            <person name="Schumacher J."/>
            <person name="Segurens B."/>
            <person name="Sexton A."/>
            <person name="Silva E."/>
            <person name="Sirven C."/>
            <person name="Soanes D.M."/>
            <person name="Talbot N.J."/>
            <person name="Templeton M."/>
            <person name="Yandava C."/>
            <person name="Yarden O."/>
            <person name="Zeng Q."/>
            <person name="Rollins J.A."/>
            <person name="Lebrun M.H."/>
            <person name="Dickman M."/>
        </authorList>
    </citation>
    <scope>NUCLEOTIDE SEQUENCE [LARGE SCALE GENOMIC DNA]</scope>
    <source>
        <strain evidence="2">T4</strain>
    </source>
</reference>
<dbReference type="AlphaFoldDB" id="G2YQC6"/>
<evidence type="ECO:0000313" key="1">
    <source>
        <dbReference type="EMBL" id="CCD53824.1"/>
    </source>
</evidence>
<dbReference type="InParanoid" id="G2YQC6"/>
<protein>
    <submittedName>
        <fullName evidence="1">Uncharacterized protein</fullName>
    </submittedName>
</protein>
<dbReference type="Proteomes" id="UP000008177">
    <property type="component" value="Unplaced contigs"/>
</dbReference>
<organism evidence="1 2">
    <name type="scientific">Botryotinia fuckeliana (strain T4)</name>
    <name type="common">Noble rot fungus</name>
    <name type="synonym">Botrytis cinerea</name>
    <dbReference type="NCBI Taxonomy" id="999810"/>
    <lineage>
        <taxon>Eukaryota</taxon>
        <taxon>Fungi</taxon>
        <taxon>Dikarya</taxon>
        <taxon>Ascomycota</taxon>
        <taxon>Pezizomycotina</taxon>
        <taxon>Leotiomycetes</taxon>
        <taxon>Helotiales</taxon>
        <taxon>Sclerotiniaceae</taxon>
        <taxon>Botrytis</taxon>
    </lineage>
</organism>
<evidence type="ECO:0000313" key="2">
    <source>
        <dbReference type="Proteomes" id="UP000008177"/>
    </source>
</evidence>